<organism evidence="5">
    <name type="scientific">uncultured marine group II/III euryarchaeote AD1000_91_C10</name>
    <dbReference type="NCBI Taxonomy" id="1457825"/>
    <lineage>
        <taxon>Archaea</taxon>
        <taxon>Methanobacteriati</taxon>
        <taxon>Methanobacteriota</taxon>
        <taxon>environmental samples</taxon>
    </lineage>
</organism>
<dbReference type="PANTHER" id="PTHR10363:SF2">
    <property type="entry name" value="BLEOMYCIN HYDROLASE"/>
    <property type="match status" value="1"/>
</dbReference>
<dbReference type="AlphaFoldDB" id="A0A075FZ89"/>
<sequence length="445" mass="51556">MGKSISQATLNNCRKNLNSNDAAKVSINAATRVNVRKLSMNWDAFRQIDHTFSNTVSGQMKASHQKRSGRCWGFAGLNLLRIYLGRKYKLKNFEFSQNYFMFFDKLEKANYFLENIIETSEKDVSSRLVSHLLYSPVQDGGQWDMFVNLLNKYGAVPKSVMAESFHSSNSSQMNKLLTRKLRGYALDLRTAHSKGSKLSELRKLKDEMLSTIFQMLCIMLGTPPEKFDWSIRDKKDKFHRFTDLTPKSFYNKHVGTVLDDFVCLINDPRSQTDYNKTYTVDYLGNVIDGNIIRYLNLESDELRKYSIKSIKADDPVWFGCDVGKYFSREFGVMDLDLFNFDTFFGTDFPMTKSERLDYGDSVMTHAMIFTGVDIKNRKPVKWRVENSWGEDHGKKGYDIMSDSWFDEFMYEVVIHKKHLPAKIVKQYKSKPIALPPWDPMGSLAH</sequence>
<evidence type="ECO:0000256" key="3">
    <source>
        <dbReference type="ARBA" id="ARBA00022807"/>
    </source>
</evidence>
<comment type="similarity">
    <text evidence="4">Belongs to the peptidase C1 family.</text>
</comment>
<protein>
    <recommendedName>
        <fullName evidence="4">Aminopeptidase</fullName>
    </recommendedName>
</protein>
<name>A0A075FZ89_9EURY</name>
<dbReference type="InterPro" id="IPR038765">
    <property type="entry name" value="Papain-like_cys_pep_sf"/>
</dbReference>
<dbReference type="PROSITE" id="PS00139">
    <property type="entry name" value="THIOL_PROTEASE_CYS"/>
    <property type="match status" value="1"/>
</dbReference>
<dbReference type="CDD" id="cd00585">
    <property type="entry name" value="Peptidase_C1B"/>
    <property type="match status" value="1"/>
</dbReference>
<dbReference type="Gene3D" id="3.90.70.10">
    <property type="entry name" value="Cysteine proteinases"/>
    <property type="match status" value="1"/>
</dbReference>
<gene>
    <name evidence="5" type="primary">pepC</name>
</gene>
<dbReference type="Pfam" id="PF03051">
    <property type="entry name" value="Peptidase_C1_2"/>
    <property type="match status" value="1"/>
</dbReference>
<dbReference type="GO" id="GO:0043418">
    <property type="term" value="P:homocysteine catabolic process"/>
    <property type="evidence" value="ECO:0007669"/>
    <property type="project" value="TreeGrafter"/>
</dbReference>
<dbReference type="GO" id="GO:0006508">
    <property type="term" value="P:proteolysis"/>
    <property type="evidence" value="ECO:0007669"/>
    <property type="project" value="UniProtKB-KW"/>
</dbReference>
<evidence type="ECO:0000256" key="4">
    <source>
        <dbReference type="PIRNR" id="PIRNR005700"/>
    </source>
</evidence>
<keyword evidence="4 5" id="KW-0031">Aminopeptidase</keyword>
<evidence type="ECO:0000256" key="1">
    <source>
        <dbReference type="ARBA" id="ARBA00022670"/>
    </source>
</evidence>
<keyword evidence="1 4" id="KW-0645">Protease</keyword>
<dbReference type="SUPFAM" id="SSF54001">
    <property type="entry name" value="Cysteine proteinases"/>
    <property type="match status" value="1"/>
</dbReference>
<dbReference type="GO" id="GO:0070005">
    <property type="term" value="F:cysteine-type aminopeptidase activity"/>
    <property type="evidence" value="ECO:0007669"/>
    <property type="project" value="InterPro"/>
</dbReference>
<dbReference type="EMBL" id="KF900498">
    <property type="protein sequence ID" value="AIE97105.1"/>
    <property type="molecule type" value="Genomic_DNA"/>
</dbReference>
<dbReference type="PIRSF" id="PIRSF005700">
    <property type="entry name" value="PepC"/>
    <property type="match status" value="1"/>
</dbReference>
<dbReference type="GO" id="GO:0005737">
    <property type="term" value="C:cytoplasm"/>
    <property type="evidence" value="ECO:0007669"/>
    <property type="project" value="TreeGrafter"/>
</dbReference>
<evidence type="ECO:0000313" key="5">
    <source>
        <dbReference type="EMBL" id="AIE97105.1"/>
    </source>
</evidence>
<keyword evidence="3 4" id="KW-0788">Thiol protease</keyword>
<dbReference type="InterPro" id="IPR000169">
    <property type="entry name" value="Pept_cys_AS"/>
</dbReference>
<dbReference type="InterPro" id="IPR004134">
    <property type="entry name" value="Peptidase_C1B"/>
</dbReference>
<keyword evidence="2 4" id="KW-0378">Hydrolase</keyword>
<evidence type="ECO:0000256" key="2">
    <source>
        <dbReference type="ARBA" id="ARBA00022801"/>
    </source>
</evidence>
<dbReference type="PANTHER" id="PTHR10363">
    <property type="entry name" value="BLEOMYCIN HYDROLASE"/>
    <property type="match status" value="1"/>
</dbReference>
<reference evidence="5" key="1">
    <citation type="journal article" date="2014" name="Genome Biol. Evol.">
        <title>Pangenome evidence for extensive interdomain horizontal transfer affecting lineage core and shell genes in uncultured planktonic thaumarchaeota and euryarchaeota.</title>
        <authorList>
            <person name="Deschamps P."/>
            <person name="Zivanovic Y."/>
            <person name="Moreira D."/>
            <person name="Rodriguez-Valera F."/>
            <person name="Lopez-Garcia P."/>
        </authorList>
    </citation>
    <scope>NUCLEOTIDE SEQUENCE</scope>
</reference>
<dbReference type="GO" id="GO:0009636">
    <property type="term" value="P:response to toxic substance"/>
    <property type="evidence" value="ECO:0007669"/>
    <property type="project" value="TreeGrafter"/>
</dbReference>
<proteinExistence type="inferred from homology"/>
<accession>A0A075FZ89</accession>